<name>A0A6J0BMF8_NEOLC</name>
<organism evidence="2">
    <name type="scientific">Neodiprion lecontei</name>
    <name type="common">Redheaded pine sawfly</name>
    <dbReference type="NCBI Taxonomy" id="441921"/>
    <lineage>
        <taxon>Eukaryota</taxon>
        <taxon>Metazoa</taxon>
        <taxon>Ecdysozoa</taxon>
        <taxon>Arthropoda</taxon>
        <taxon>Hexapoda</taxon>
        <taxon>Insecta</taxon>
        <taxon>Pterygota</taxon>
        <taxon>Neoptera</taxon>
        <taxon>Endopterygota</taxon>
        <taxon>Hymenoptera</taxon>
        <taxon>Tenthredinoidea</taxon>
        <taxon>Diprionidae</taxon>
        <taxon>Diprioninae</taxon>
        <taxon>Neodiprion</taxon>
    </lineage>
</organism>
<gene>
    <name evidence="2" type="primary">LOC107220783</name>
</gene>
<dbReference type="OrthoDB" id="7675289at2759"/>
<proteinExistence type="predicted"/>
<protein>
    <submittedName>
        <fullName evidence="2">Uncharacterized protein LOC107220783</fullName>
    </submittedName>
</protein>
<dbReference type="AlphaFoldDB" id="A0A6J0BMF8"/>
<dbReference type="InParanoid" id="A0A6J0BMF8"/>
<dbReference type="RefSeq" id="XP_015514998.1">
    <property type="nucleotide sequence ID" value="XM_015659512.2"/>
</dbReference>
<dbReference type="Proteomes" id="UP000829291">
    <property type="component" value="Chromosome 2"/>
</dbReference>
<evidence type="ECO:0000313" key="1">
    <source>
        <dbReference type="Proteomes" id="UP000829291"/>
    </source>
</evidence>
<dbReference type="GeneID" id="107220783"/>
<reference evidence="2" key="1">
    <citation type="submission" date="2025-08" db="UniProtKB">
        <authorList>
            <consortium name="RefSeq"/>
        </authorList>
    </citation>
    <scope>IDENTIFICATION</scope>
    <source>
        <tissue evidence="2">Thorax and Abdomen</tissue>
    </source>
</reference>
<keyword evidence="1" id="KW-1185">Reference proteome</keyword>
<accession>A0A6J0BMF8</accession>
<dbReference type="KEGG" id="nlo:107220783"/>
<evidence type="ECO:0000313" key="2">
    <source>
        <dbReference type="RefSeq" id="XP_015514998.1"/>
    </source>
</evidence>
<sequence>MQDRMFDMVDINEEIERAKSTLEAADFAFQRHATKFDNNEIFEDATLVKKTNRHRNLQDVEVEEKPRPKAAFKWAKVSEMEEDPTQLKSITARKARINSLIAENTNADFPFEGPAIKIKPKSAFKSDKRKKTVSF</sequence>